<dbReference type="AlphaFoldDB" id="A0A0R2JE46"/>
<evidence type="ECO:0008006" key="3">
    <source>
        <dbReference type="Google" id="ProtNLM"/>
    </source>
</evidence>
<sequence length="130" mass="15169">MNELKIVTEFGEIYGMSQLTKQQIANMSNDQLEEFAYISKYIEPTFKAAKDELKRRFETGQKFNHAQYTESMRATIPDNEKNKQAFFKKYGLDAFAIKTPKQLKTKFGEDIESDLDKVTVYKPTHILNLK</sequence>
<dbReference type="PATRIC" id="fig|1616.3.peg.144"/>
<dbReference type="STRING" id="1616.IV73_GL000138"/>
<evidence type="ECO:0000313" key="1">
    <source>
        <dbReference type="EMBL" id="KRN75648.1"/>
    </source>
</evidence>
<dbReference type="Proteomes" id="UP000051655">
    <property type="component" value="Unassembled WGS sequence"/>
</dbReference>
<keyword evidence="2" id="KW-1185">Reference proteome</keyword>
<dbReference type="RefSeq" id="WP_057753380.1">
    <property type="nucleotide sequence ID" value="NZ_JQBP01000001.1"/>
</dbReference>
<comment type="caution">
    <text evidence="1">The sequence shown here is derived from an EMBL/GenBank/DDBJ whole genome shotgun (WGS) entry which is preliminary data.</text>
</comment>
<accession>A0A0R2JE46</accession>
<reference evidence="1 2" key="1">
    <citation type="journal article" date="2015" name="Genome Announc.">
        <title>Expanding the biotechnology potential of lactobacilli through comparative genomics of 213 strains and associated genera.</title>
        <authorList>
            <person name="Sun Z."/>
            <person name="Harris H.M."/>
            <person name="McCann A."/>
            <person name="Guo C."/>
            <person name="Argimon S."/>
            <person name="Zhang W."/>
            <person name="Yang X."/>
            <person name="Jeffery I.B."/>
            <person name="Cooney J.C."/>
            <person name="Kagawa T.F."/>
            <person name="Liu W."/>
            <person name="Song Y."/>
            <person name="Salvetti E."/>
            <person name="Wrobel A."/>
            <person name="Rasinkangas P."/>
            <person name="Parkhill J."/>
            <person name="Rea M.C."/>
            <person name="O'Sullivan O."/>
            <person name="Ritari J."/>
            <person name="Douillard F.P."/>
            <person name="Paul Ross R."/>
            <person name="Yang R."/>
            <person name="Briner A.E."/>
            <person name="Felis G.E."/>
            <person name="de Vos W.M."/>
            <person name="Barrangou R."/>
            <person name="Klaenhammer T.R."/>
            <person name="Caufield P.W."/>
            <person name="Cui Y."/>
            <person name="Zhang H."/>
            <person name="O'Toole P.W."/>
        </authorList>
    </citation>
    <scope>NUCLEOTIDE SEQUENCE [LARGE SCALE GENOMIC DNA]</scope>
    <source>
        <strain evidence="1 2">DSM 20593</strain>
    </source>
</reference>
<protein>
    <recommendedName>
        <fullName evidence="3">Phage protein</fullName>
    </recommendedName>
</protein>
<proteinExistence type="predicted"/>
<dbReference type="EMBL" id="JQBP01000001">
    <property type="protein sequence ID" value="KRN75648.1"/>
    <property type="molecule type" value="Genomic_DNA"/>
</dbReference>
<gene>
    <name evidence="1" type="ORF">IV73_GL000138</name>
</gene>
<name>A0A0R2JE46_9LACO</name>
<dbReference type="OrthoDB" id="2152144at2"/>
<organism evidence="1 2">
    <name type="scientific">Weissella kandleri</name>
    <dbReference type="NCBI Taxonomy" id="1616"/>
    <lineage>
        <taxon>Bacteria</taxon>
        <taxon>Bacillati</taxon>
        <taxon>Bacillota</taxon>
        <taxon>Bacilli</taxon>
        <taxon>Lactobacillales</taxon>
        <taxon>Lactobacillaceae</taxon>
        <taxon>Weissella</taxon>
    </lineage>
</organism>
<evidence type="ECO:0000313" key="2">
    <source>
        <dbReference type="Proteomes" id="UP000051655"/>
    </source>
</evidence>